<organism evidence="4 5">
    <name type="scientific">Terrihabitans rhizophilus</name>
    <dbReference type="NCBI Taxonomy" id="3092662"/>
    <lineage>
        <taxon>Bacteria</taxon>
        <taxon>Pseudomonadati</taxon>
        <taxon>Pseudomonadota</taxon>
        <taxon>Alphaproteobacteria</taxon>
        <taxon>Hyphomicrobiales</taxon>
        <taxon>Terrihabitans</taxon>
    </lineage>
</organism>
<dbReference type="SUPFAM" id="SSF54665">
    <property type="entry name" value="CO dehydrogenase molybdoprotein N-domain-like"/>
    <property type="match status" value="1"/>
</dbReference>
<proteinExistence type="predicted"/>
<dbReference type="InterPro" id="IPR000674">
    <property type="entry name" value="Ald_Oxase/Xan_DH_a/b"/>
</dbReference>
<dbReference type="InterPro" id="IPR037165">
    <property type="entry name" value="AldOxase/xan_DH_Mopterin-bd_sf"/>
</dbReference>
<evidence type="ECO:0000313" key="4">
    <source>
        <dbReference type="EMBL" id="MDX6807585.1"/>
    </source>
</evidence>
<feature type="domain" description="Aldehyde oxidase/xanthine dehydrogenase a/b hammerhead" evidence="3">
    <location>
        <begin position="53"/>
        <end position="168"/>
    </location>
</feature>
<sequence>MSNVQNFIISSVRTAIGWVPGQWLPGGKPDPLIERRAAIGRQASRLDGPEKVTGGARFAAEVAMEGLCYGALVHATITRGRITALDTGMAEHAPGVLHVVTHRNMPRVASPALIAITDPTAVGNSSLPIMQDDRVHYNGQIVAMVVAETQEQADHAATLLRIDYAETAAPTRFDAAKPDARIIPSLIIDANHCTVGNPERELAGSAHSVDAIYRTPGQNHNAIELHGLTVAWDGDALNVHDATQMIAPTAATLAKIFGLKREKVRVLSPFVGGGFGAKGFWDHQIVAVAAARMVGRPLRLMLSRESVYRIIGGRSPTEQRVAIGADAEGNFTALVHTGYSVMPTYSASPEAYTLGTRALYSAKSFEFLQRHLDLAIVANTFMRAPGEAVGTFAVESAVDELAHAMGMDPIELRLRNLPDSHPITGVAFSQHALDQAYRDGASRFGWDRRDPVPGTRREGEWRIGMGCASGSFPYVRMPGAAVRITLHRDGTALVACSAQDMGMGTATVQVQHAADRLGLPMEAVRFAMGDSDLPAAPMAGGSAQTVSIAGSIIVAAEKLTGELLRLAGNSSPLAGLRAGEVRLEREGIASTADPSRHESYASILDRANRDEVVVTATGTPPLEFFKHTMHSTSAVFCELRVSDVTGEVRVDRLLGSFDCGAILNPKTAASQFRGGMIMGLGLALMEETLLDERSGRIMNPTLADYHVPAHLDVPEIEVMWTGIPDPRSPLGARGIGEIGITGVAAAVANAVFNATGKRVRELPITLDTLM</sequence>
<dbReference type="PANTHER" id="PTHR11908">
    <property type="entry name" value="XANTHINE DEHYDROGENASE"/>
    <property type="match status" value="1"/>
</dbReference>
<evidence type="ECO:0000256" key="1">
    <source>
        <dbReference type="ARBA" id="ARBA00022505"/>
    </source>
</evidence>
<reference evidence="4 5" key="1">
    <citation type="submission" date="2023-11" db="EMBL/GenBank/DDBJ databases">
        <authorList>
            <person name="Bao R."/>
        </authorList>
    </citation>
    <scope>NUCLEOTIDE SEQUENCE [LARGE SCALE GENOMIC DNA]</scope>
    <source>
        <strain evidence="4 5">PJ23</strain>
    </source>
</reference>
<keyword evidence="5" id="KW-1185">Reference proteome</keyword>
<comment type="caution">
    <text evidence="4">The sequence shown here is derived from an EMBL/GenBank/DDBJ whole genome shotgun (WGS) entry which is preliminary data.</text>
</comment>
<dbReference type="Pfam" id="PF01315">
    <property type="entry name" value="Ald_Xan_dh_C"/>
    <property type="match status" value="1"/>
</dbReference>
<dbReference type="InterPro" id="IPR016208">
    <property type="entry name" value="Ald_Oxase/xanthine_DH-like"/>
</dbReference>
<dbReference type="InterPro" id="IPR036856">
    <property type="entry name" value="Ald_Oxase/Xan_DH_a/b_sf"/>
</dbReference>
<dbReference type="PANTHER" id="PTHR11908:SF132">
    <property type="entry name" value="ALDEHYDE OXIDASE 1-RELATED"/>
    <property type="match status" value="1"/>
</dbReference>
<evidence type="ECO:0000259" key="3">
    <source>
        <dbReference type="SMART" id="SM01008"/>
    </source>
</evidence>
<dbReference type="SUPFAM" id="SSF56003">
    <property type="entry name" value="Molybdenum cofactor-binding domain"/>
    <property type="match status" value="1"/>
</dbReference>
<dbReference type="Pfam" id="PF20256">
    <property type="entry name" value="MoCoBD_2"/>
    <property type="match status" value="1"/>
</dbReference>
<dbReference type="EMBL" id="JAXAFJ010000013">
    <property type="protein sequence ID" value="MDX6807585.1"/>
    <property type="molecule type" value="Genomic_DNA"/>
</dbReference>
<protein>
    <submittedName>
        <fullName evidence="4">Xanthine dehydrogenase family protein molybdopterin-binding subunit</fullName>
    </submittedName>
</protein>
<accession>A0ABU4RVC6</accession>
<dbReference type="Pfam" id="PF02738">
    <property type="entry name" value="MoCoBD_1"/>
    <property type="match status" value="1"/>
</dbReference>
<dbReference type="Proteomes" id="UP001274321">
    <property type="component" value="Unassembled WGS sequence"/>
</dbReference>
<keyword evidence="2" id="KW-0560">Oxidoreductase</keyword>
<dbReference type="SMART" id="SM01008">
    <property type="entry name" value="Ald_Xan_dh_C"/>
    <property type="match status" value="1"/>
</dbReference>
<name>A0ABU4RVC6_9HYPH</name>
<evidence type="ECO:0000313" key="5">
    <source>
        <dbReference type="Proteomes" id="UP001274321"/>
    </source>
</evidence>
<dbReference type="Gene3D" id="3.90.1170.50">
    <property type="entry name" value="Aldehyde oxidase/xanthine dehydrogenase, a/b hammerhead"/>
    <property type="match status" value="1"/>
</dbReference>
<dbReference type="InterPro" id="IPR008274">
    <property type="entry name" value="AldOxase/xan_DH_MoCoBD1"/>
</dbReference>
<keyword evidence="1" id="KW-0500">Molybdenum</keyword>
<dbReference type="Gene3D" id="3.30.365.10">
    <property type="entry name" value="Aldehyde oxidase/xanthine dehydrogenase, molybdopterin binding domain"/>
    <property type="match status" value="4"/>
</dbReference>
<dbReference type="RefSeq" id="WP_319845725.1">
    <property type="nucleotide sequence ID" value="NZ_JAXAFJ010000013.1"/>
</dbReference>
<evidence type="ECO:0000256" key="2">
    <source>
        <dbReference type="ARBA" id="ARBA00023002"/>
    </source>
</evidence>
<gene>
    <name evidence="4" type="ORF">SCD90_16085</name>
</gene>
<dbReference type="InterPro" id="IPR046867">
    <property type="entry name" value="AldOxase/xan_DH_MoCoBD2"/>
</dbReference>